<sequence length="184" mass="19071">MTRVKKRLSMVAAAVASSVALVAFPAPAAAGPLHDYATSWLSLSSQVLGGGTTRLPANPLAPTVQRTPDVAGGNLAARLPRDGQTGQPLTVLGATGTVCRTFNAYGTRIVVAGPDTSCGFAMKVFATSMTGADPAKNIHYSSPRTMTVTSPATGRQYNMICTEHDGTLFVCADRDGGTAQVWAW</sequence>
<evidence type="ECO:0000313" key="3">
    <source>
        <dbReference type="Proteomes" id="UP000664332"/>
    </source>
</evidence>
<proteinExistence type="predicted"/>
<feature type="signal peptide" evidence="1">
    <location>
        <begin position="1"/>
        <end position="28"/>
    </location>
</feature>
<dbReference type="Proteomes" id="UP000664332">
    <property type="component" value="Unassembled WGS sequence"/>
</dbReference>
<evidence type="ECO:0000313" key="2">
    <source>
        <dbReference type="EMBL" id="MBN9643390.1"/>
    </source>
</evidence>
<dbReference type="RefSeq" id="WP_207118039.1">
    <property type="nucleotide sequence ID" value="NZ_JAFLEQ010000003.1"/>
</dbReference>
<evidence type="ECO:0000256" key="1">
    <source>
        <dbReference type="SAM" id="SignalP"/>
    </source>
</evidence>
<gene>
    <name evidence="2" type="ORF">JZY06_01930</name>
</gene>
<accession>A0A939DY55</accession>
<name>A0A939DY55_9CORY</name>
<organism evidence="2 3">
    <name type="scientific">Corynebacterium mendelii</name>
    <dbReference type="NCBI Taxonomy" id="2765362"/>
    <lineage>
        <taxon>Bacteria</taxon>
        <taxon>Bacillati</taxon>
        <taxon>Actinomycetota</taxon>
        <taxon>Actinomycetes</taxon>
        <taxon>Mycobacteriales</taxon>
        <taxon>Corynebacteriaceae</taxon>
        <taxon>Corynebacterium</taxon>
    </lineage>
</organism>
<keyword evidence="1" id="KW-0732">Signal</keyword>
<feature type="chain" id="PRO_5036681255" description="Secreted protein" evidence="1">
    <location>
        <begin position="29"/>
        <end position="184"/>
    </location>
</feature>
<reference evidence="2" key="1">
    <citation type="submission" date="2021-03" db="EMBL/GenBank/DDBJ databases">
        <authorList>
            <person name="Sun Q."/>
        </authorList>
    </citation>
    <scope>NUCLEOTIDE SEQUENCE</scope>
    <source>
        <strain evidence="2">CCM 8862</strain>
    </source>
</reference>
<comment type="caution">
    <text evidence="2">The sequence shown here is derived from an EMBL/GenBank/DDBJ whole genome shotgun (WGS) entry which is preliminary data.</text>
</comment>
<dbReference type="EMBL" id="JAFLEQ010000003">
    <property type="protein sequence ID" value="MBN9643390.1"/>
    <property type="molecule type" value="Genomic_DNA"/>
</dbReference>
<dbReference type="AlphaFoldDB" id="A0A939DY55"/>
<evidence type="ECO:0008006" key="4">
    <source>
        <dbReference type="Google" id="ProtNLM"/>
    </source>
</evidence>
<protein>
    <recommendedName>
        <fullName evidence="4">Secreted protein</fullName>
    </recommendedName>
</protein>
<keyword evidence="3" id="KW-1185">Reference proteome</keyword>